<sequence>MQHGLYKFLSTSSPRADPTKLEEYNDKKIRVVGILYLCMGEINHQRFIKSTNAEDPAAIWKALMDYYESNSIQNQSIVYQEFLALEYKKSVSTFLDELDACLRAMSAVGLVPSLSKPNSPQISPPPKKFCTPSDHSH</sequence>
<dbReference type="OrthoDB" id="2504515at2759"/>
<evidence type="ECO:0000313" key="2">
    <source>
        <dbReference type="EMBL" id="KNZ61066.1"/>
    </source>
</evidence>
<evidence type="ECO:0000256" key="1">
    <source>
        <dbReference type="SAM" id="MobiDB-lite"/>
    </source>
</evidence>
<organism evidence="2 3">
    <name type="scientific">Puccinia sorghi</name>
    <dbReference type="NCBI Taxonomy" id="27349"/>
    <lineage>
        <taxon>Eukaryota</taxon>
        <taxon>Fungi</taxon>
        <taxon>Dikarya</taxon>
        <taxon>Basidiomycota</taxon>
        <taxon>Pucciniomycotina</taxon>
        <taxon>Pucciniomycetes</taxon>
        <taxon>Pucciniales</taxon>
        <taxon>Pucciniaceae</taxon>
        <taxon>Puccinia</taxon>
    </lineage>
</organism>
<name>A0A0L6VJV6_9BASI</name>
<accession>A0A0L6VJV6</accession>
<proteinExistence type="predicted"/>
<comment type="caution">
    <text evidence="2">The sequence shown here is derived from an EMBL/GenBank/DDBJ whole genome shotgun (WGS) entry which is preliminary data.</text>
</comment>
<keyword evidence="3" id="KW-1185">Reference proteome</keyword>
<evidence type="ECO:0000313" key="3">
    <source>
        <dbReference type="Proteomes" id="UP000037035"/>
    </source>
</evidence>
<protein>
    <submittedName>
        <fullName evidence="2">Uncharacterized protein</fullName>
    </submittedName>
</protein>
<dbReference type="EMBL" id="LAVV01005094">
    <property type="protein sequence ID" value="KNZ61066.1"/>
    <property type="molecule type" value="Genomic_DNA"/>
</dbReference>
<dbReference type="AlphaFoldDB" id="A0A0L6VJV6"/>
<dbReference type="Proteomes" id="UP000037035">
    <property type="component" value="Unassembled WGS sequence"/>
</dbReference>
<dbReference type="VEuPathDB" id="FungiDB:VP01_14586g1"/>
<dbReference type="Pfam" id="PF14223">
    <property type="entry name" value="Retrotran_gag_2"/>
    <property type="match status" value="1"/>
</dbReference>
<feature type="region of interest" description="Disordered" evidence="1">
    <location>
        <begin position="114"/>
        <end position="137"/>
    </location>
</feature>
<reference evidence="2 3" key="1">
    <citation type="submission" date="2015-08" db="EMBL/GenBank/DDBJ databases">
        <title>Next Generation Sequencing and Analysis of the Genome of Puccinia sorghi L Schw, the Causal Agent of Maize Common Rust.</title>
        <authorList>
            <person name="Rochi L."/>
            <person name="Burguener G."/>
            <person name="Darino M."/>
            <person name="Turjanski A."/>
            <person name="Kreff E."/>
            <person name="Dieguez M.J."/>
            <person name="Sacco F."/>
        </authorList>
    </citation>
    <scope>NUCLEOTIDE SEQUENCE [LARGE SCALE GENOMIC DNA]</scope>
    <source>
        <strain evidence="2 3">RO10H11247</strain>
    </source>
</reference>
<gene>
    <name evidence="2" type="ORF">VP01_14586g1</name>
</gene>